<keyword evidence="4" id="KW-0479">Metal-binding</keyword>
<comment type="caution">
    <text evidence="11">The sequence shown here is derived from an EMBL/GenBank/DDBJ whole genome shotgun (WGS) entry which is preliminary data.</text>
</comment>
<evidence type="ECO:0000256" key="1">
    <source>
        <dbReference type="ARBA" id="ARBA00004141"/>
    </source>
</evidence>
<evidence type="ECO:0000256" key="3">
    <source>
        <dbReference type="ARBA" id="ARBA00022692"/>
    </source>
</evidence>
<keyword evidence="8" id="KW-0472">Membrane</keyword>
<feature type="domain" description="C2" evidence="10">
    <location>
        <begin position="437"/>
        <end position="550"/>
    </location>
</feature>
<reference evidence="11 12" key="1">
    <citation type="submission" date="2015-08" db="EMBL/GenBank/DDBJ databases">
        <title>The genome of the Asian arowana (Scleropages formosus).</title>
        <authorList>
            <person name="Tan M.H."/>
            <person name="Gan H.M."/>
            <person name="Croft L.J."/>
            <person name="Austin C.M."/>
        </authorList>
    </citation>
    <scope>NUCLEOTIDE SEQUENCE [LARGE SCALE GENOMIC DNA]</scope>
    <source>
        <strain evidence="11">Aro1</strain>
    </source>
</reference>
<feature type="compositionally biased region" description="Basic and acidic residues" evidence="9">
    <location>
        <begin position="832"/>
        <end position="843"/>
    </location>
</feature>
<dbReference type="GO" id="GO:0046928">
    <property type="term" value="P:regulation of neurotransmitter secretion"/>
    <property type="evidence" value="ECO:0007669"/>
    <property type="project" value="TreeGrafter"/>
</dbReference>
<proteinExistence type="inferred from homology"/>
<evidence type="ECO:0000256" key="5">
    <source>
        <dbReference type="ARBA" id="ARBA00022737"/>
    </source>
</evidence>
<dbReference type="EMBL" id="JARO02000897">
    <property type="protein sequence ID" value="KPP77087.1"/>
    <property type="molecule type" value="Genomic_DNA"/>
</dbReference>
<comment type="subcellular location">
    <subcellularLocation>
        <location evidence="1">Membrane</location>
        <topology evidence="1">Multi-pass membrane protein</topology>
    </subcellularLocation>
</comment>
<dbReference type="CDD" id="cd08377">
    <property type="entry name" value="C2C_MCTP_PRT"/>
    <property type="match status" value="1"/>
</dbReference>
<evidence type="ECO:0000256" key="4">
    <source>
        <dbReference type="ARBA" id="ARBA00022723"/>
    </source>
</evidence>
<dbReference type="Proteomes" id="UP000034805">
    <property type="component" value="Unassembled WGS sequence"/>
</dbReference>
<dbReference type="Pfam" id="PF00168">
    <property type="entry name" value="C2"/>
    <property type="match status" value="3"/>
</dbReference>
<gene>
    <name evidence="11" type="ORF">Z043_103515</name>
</gene>
<protein>
    <recommendedName>
        <fullName evidence="10">C2 domain-containing protein</fullName>
    </recommendedName>
</protein>
<keyword evidence="5" id="KW-0677">Repeat</keyword>
<feature type="region of interest" description="Disordered" evidence="9">
    <location>
        <begin position="818"/>
        <end position="850"/>
    </location>
</feature>
<feature type="domain" description="C2" evidence="10">
    <location>
        <begin position="288"/>
        <end position="400"/>
    </location>
</feature>
<dbReference type="AlphaFoldDB" id="A0A0P7XP48"/>
<evidence type="ECO:0000256" key="2">
    <source>
        <dbReference type="ARBA" id="ARBA00007923"/>
    </source>
</evidence>
<dbReference type="STRING" id="113540.ENSSFOP00015036938"/>
<dbReference type="InterPro" id="IPR000008">
    <property type="entry name" value="C2_dom"/>
</dbReference>
<feature type="non-terminal residue" evidence="11">
    <location>
        <position position="1"/>
    </location>
</feature>
<evidence type="ECO:0000256" key="6">
    <source>
        <dbReference type="ARBA" id="ARBA00022837"/>
    </source>
</evidence>
<dbReference type="CDD" id="cd08376">
    <property type="entry name" value="C2B_MCTP_PRT"/>
    <property type="match status" value="1"/>
</dbReference>
<dbReference type="PANTHER" id="PTHR45911">
    <property type="entry name" value="C2 DOMAIN-CONTAINING PROTEIN"/>
    <property type="match status" value="1"/>
</dbReference>
<dbReference type="SUPFAM" id="SSF49562">
    <property type="entry name" value="C2 domain (Calcium/lipid-binding domain, CaLB)"/>
    <property type="match status" value="3"/>
</dbReference>
<accession>A0A0P7XP48</accession>
<dbReference type="PROSITE" id="PS50004">
    <property type="entry name" value="C2"/>
    <property type="match status" value="3"/>
</dbReference>
<evidence type="ECO:0000256" key="7">
    <source>
        <dbReference type="ARBA" id="ARBA00022989"/>
    </source>
</evidence>
<evidence type="ECO:0000256" key="9">
    <source>
        <dbReference type="SAM" id="MobiDB-lite"/>
    </source>
</evidence>
<evidence type="ECO:0000313" key="12">
    <source>
        <dbReference type="Proteomes" id="UP000034805"/>
    </source>
</evidence>
<sequence length="933" mass="104552">AKHVSSKIHGLPENLENGSALLRWKRLSLKGAEATAPVCGKGLRTPLAMDCKKTSVWGNIRQKAKPLFSNLKSRRGGSGKLEVKNKRTLDQRMSVSVPDMRRVPGHSASEPFGDTLTVPDSEGHADWTSLEWVNNPTPEDGGLSYRRPGPLGAAPRDVVSMLTGEIPSVEISQDRKQIILGQCAGSTPPVAARRHKNDVDVTEIHKSQDSSGLEMGDSQGIPQKSYYLLTVNLKEGRNLVLCREHWRGVMRRAGEGHRYRESDSVRHEHFLGCYVLSRYNVFVQRTAPVRSCQVACGYCAGPRMGGSAAVPASIADMFVFGTSDPYVKFKIDGKTFYKSKVVYKNLNPTWNESFSYPVQDLEKRLLVKVYDRDLTTDDFMGASSIALSTLELNRTYEMQLQLDDPNSLEDDMGVVIVDICLSVRDRESKSSTAGTPTQRGLQPDALRKRQLWSAVVRVTLVEAQDLSVDGQGDVYVLFRLGNQKFKSKNLCKQHNPQWREKFEFNHFPDGPDVLEVEVWGKEGRKYKESLGTCEVDLSQVPVNQQQLYTHSLVPSAGKVVFLVTMVPCSGVSITDLWAPPLNDPNQREHLMSRYCLKNSFKNVQDVGFLQAKIIKATDLSAADLNGKSDPFCVIELGNDRLQTHTIYKTLNPEWNTVFTLPIKDIHDALEVSVFDEDGDKPPDFLGKAALPLLSVQNGVQTTYMLKKDDLVRPSKGMITLELDVFFNPVRASIRTFKPKEAKFMEDNPKFSKKVLQRNVYRVRKITRAIIHSLQYIKSCFQWQSTQRSIMAFSRDEYCIHQQRLHEGVKQSSFLLHTPVPVDGSRAPPKRGPAGDRDPERERTPTVGGGLGRRGQRLLLDMWVPRRQRGRWLEDTIRTHPPGNIGTSTIRIAISTLVRFSVDCGSPGSLGALEESYFSPDSSCDQSTEIESTR</sequence>
<dbReference type="GO" id="GO:0030672">
    <property type="term" value="C:synaptic vesicle membrane"/>
    <property type="evidence" value="ECO:0007669"/>
    <property type="project" value="TreeGrafter"/>
</dbReference>
<evidence type="ECO:0000313" key="11">
    <source>
        <dbReference type="EMBL" id="KPP77087.1"/>
    </source>
</evidence>
<feature type="non-terminal residue" evidence="11">
    <location>
        <position position="933"/>
    </location>
</feature>
<dbReference type="FunFam" id="2.60.40.150:FF:000019">
    <property type="entry name" value="Multiple C2 and transmembrane domain-containing protein 2 isoform 1"/>
    <property type="match status" value="1"/>
</dbReference>
<comment type="similarity">
    <text evidence="2">Belongs to the MCTP family.</text>
</comment>
<evidence type="ECO:0000259" key="10">
    <source>
        <dbReference type="PROSITE" id="PS50004"/>
    </source>
</evidence>
<organism evidence="11 12">
    <name type="scientific">Scleropages formosus</name>
    <name type="common">Asian bonytongue</name>
    <name type="synonym">Osteoglossum formosum</name>
    <dbReference type="NCBI Taxonomy" id="113540"/>
    <lineage>
        <taxon>Eukaryota</taxon>
        <taxon>Metazoa</taxon>
        <taxon>Chordata</taxon>
        <taxon>Craniata</taxon>
        <taxon>Vertebrata</taxon>
        <taxon>Euteleostomi</taxon>
        <taxon>Actinopterygii</taxon>
        <taxon>Neopterygii</taxon>
        <taxon>Teleostei</taxon>
        <taxon>Osteoglossocephala</taxon>
        <taxon>Osteoglossomorpha</taxon>
        <taxon>Osteoglossiformes</taxon>
        <taxon>Osteoglossidae</taxon>
        <taxon>Scleropages</taxon>
    </lineage>
</organism>
<dbReference type="GO" id="GO:0005509">
    <property type="term" value="F:calcium ion binding"/>
    <property type="evidence" value="ECO:0007669"/>
    <property type="project" value="TreeGrafter"/>
</dbReference>
<keyword evidence="3" id="KW-0812">Transmembrane</keyword>
<keyword evidence="6" id="KW-0106">Calcium</keyword>
<name>A0A0P7XP48_SCLFO</name>
<feature type="domain" description="C2" evidence="10">
    <location>
        <begin position="592"/>
        <end position="705"/>
    </location>
</feature>
<dbReference type="InterPro" id="IPR035892">
    <property type="entry name" value="C2_domain_sf"/>
</dbReference>
<dbReference type="PANTHER" id="PTHR45911:SF2">
    <property type="entry name" value="MULTIPLE C2 AND TRANSMEMBRANE DOMAIN-CONTAINING PROTEIN 2"/>
    <property type="match status" value="1"/>
</dbReference>
<dbReference type="PRINTS" id="PR00360">
    <property type="entry name" value="C2DOMAIN"/>
</dbReference>
<dbReference type="Gene3D" id="2.60.40.150">
    <property type="entry name" value="C2 domain"/>
    <property type="match status" value="3"/>
</dbReference>
<evidence type="ECO:0000256" key="8">
    <source>
        <dbReference type="ARBA" id="ARBA00023136"/>
    </source>
</evidence>
<dbReference type="SMART" id="SM00239">
    <property type="entry name" value="C2"/>
    <property type="match status" value="3"/>
</dbReference>
<keyword evidence="7" id="KW-1133">Transmembrane helix</keyword>